<keyword evidence="3" id="KW-0378">Hydrolase</keyword>
<accession>A0A5C7AAE1</accession>
<dbReference type="FunFam" id="3.40.720.10:FF:000004">
    <property type="entry name" value="Arylsulfatase E"/>
    <property type="match status" value="1"/>
</dbReference>
<feature type="domain" description="Sulfatase N-terminal" evidence="6">
    <location>
        <begin position="6"/>
        <end position="320"/>
    </location>
</feature>
<evidence type="ECO:0000313" key="8">
    <source>
        <dbReference type="Proteomes" id="UP000321935"/>
    </source>
</evidence>
<dbReference type="Gene3D" id="3.30.1120.10">
    <property type="match status" value="1"/>
</dbReference>
<evidence type="ECO:0000259" key="6">
    <source>
        <dbReference type="Pfam" id="PF00884"/>
    </source>
</evidence>
<dbReference type="PANTHER" id="PTHR42693:SF53">
    <property type="entry name" value="ENDO-4-O-SULFATASE"/>
    <property type="match status" value="1"/>
</dbReference>
<dbReference type="Pfam" id="PF00884">
    <property type="entry name" value="Sulfatase"/>
    <property type="match status" value="1"/>
</dbReference>
<dbReference type="SUPFAM" id="SSF53649">
    <property type="entry name" value="Alkaline phosphatase-like"/>
    <property type="match status" value="1"/>
</dbReference>
<dbReference type="InterPro" id="IPR000917">
    <property type="entry name" value="Sulfatase_N"/>
</dbReference>
<dbReference type="Proteomes" id="UP000321935">
    <property type="component" value="Unassembled WGS sequence"/>
</dbReference>
<evidence type="ECO:0000256" key="2">
    <source>
        <dbReference type="ARBA" id="ARBA00022723"/>
    </source>
</evidence>
<dbReference type="PROSITE" id="PS00523">
    <property type="entry name" value="SULFATASE_1"/>
    <property type="match status" value="1"/>
</dbReference>
<protein>
    <submittedName>
        <fullName evidence="7">Sulfatase</fullName>
    </submittedName>
</protein>
<dbReference type="InterPro" id="IPR024607">
    <property type="entry name" value="Sulfatase_CS"/>
</dbReference>
<proteinExistence type="inferred from homology"/>
<dbReference type="InterPro" id="IPR050738">
    <property type="entry name" value="Sulfatase"/>
</dbReference>
<feature type="compositionally biased region" description="Basic and acidic residues" evidence="5">
    <location>
        <begin position="424"/>
        <end position="433"/>
    </location>
</feature>
<dbReference type="AlphaFoldDB" id="A0A5C7AAE1"/>
<dbReference type="GO" id="GO:0046872">
    <property type="term" value="F:metal ion binding"/>
    <property type="evidence" value="ECO:0007669"/>
    <property type="project" value="UniProtKB-KW"/>
</dbReference>
<organism evidence="7 8">
    <name type="scientific">Algoriphagus aquimarinus</name>
    <dbReference type="NCBI Taxonomy" id="237018"/>
    <lineage>
        <taxon>Bacteria</taxon>
        <taxon>Pseudomonadati</taxon>
        <taxon>Bacteroidota</taxon>
        <taxon>Cytophagia</taxon>
        <taxon>Cytophagales</taxon>
        <taxon>Cyclobacteriaceae</taxon>
        <taxon>Algoriphagus</taxon>
    </lineage>
</organism>
<keyword evidence="4" id="KW-0106">Calcium</keyword>
<evidence type="ECO:0000256" key="5">
    <source>
        <dbReference type="SAM" id="MobiDB-lite"/>
    </source>
</evidence>
<comment type="caution">
    <text evidence="7">The sequence shown here is derived from an EMBL/GenBank/DDBJ whole genome shotgun (WGS) entry which is preliminary data.</text>
</comment>
<name>A0A5C7AAE1_9BACT</name>
<evidence type="ECO:0000256" key="3">
    <source>
        <dbReference type="ARBA" id="ARBA00022801"/>
    </source>
</evidence>
<evidence type="ECO:0000256" key="1">
    <source>
        <dbReference type="ARBA" id="ARBA00008779"/>
    </source>
</evidence>
<dbReference type="InterPro" id="IPR017850">
    <property type="entry name" value="Alkaline_phosphatase_core_sf"/>
</dbReference>
<keyword evidence="2" id="KW-0479">Metal-binding</keyword>
<dbReference type="EMBL" id="VORW01000020">
    <property type="protein sequence ID" value="TXE04807.1"/>
    <property type="molecule type" value="Genomic_DNA"/>
</dbReference>
<dbReference type="Gene3D" id="3.40.720.10">
    <property type="entry name" value="Alkaline Phosphatase, subunit A"/>
    <property type="match status" value="1"/>
</dbReference>
<sequence length="453" mass="50509">MEGEYPNVIIIFSDDLGYGDIEPFGAQHHRTPNLSKMASEGMKFTAFYVSSGVCTPSRSSLMTGCYPRRVDMHENAFPPGDTDMRQVLFPAAHKGLNPNEITIADLLKEKGYATGMIGKWHLGDQPEFLPTKQGFDFYFGIPYSNDMGSNQFGINPPLPLLRNEVVIEAPVDQENLTKRYTEEALKFIIHNKDKPFFLYFPHNMPHNPVNASTNFKGKSANGLYGDAVEEIDWSLGQIIDLLDKLGLSENTLVIFTSDNGAAKNFGGSNSPLSGYKGSVMEGGMRVPALMRWKGKVAAGSVTDQLATTMDILPTVAFLTGSSLPENDIDGNNIAPILFQEKGAKSQYKAFYYYQVGQLQAIRVGDWKLFLPLEKRRMYVHNNEVEKSQAQLYHLATDIREMNDIADDFPEKVAELMKYAERPRLELGDDENKGSKQRPAGLVTNPKPLIMNVN</sequence>
<dbReference type="GO" id="GO:0004065">
    <property type="term" value="F:arylsulfatase activity"/>
    <property type="evidence" value="ECO:0007669"/>
    <property type="project" value="TreeGrafter"/>
</dbReference>
<gene>
    <name evidence="7" type="ORF">ESV85_18855</name>
</gene>
<feature type="region of interest" description="Disordered" evidence="5">
    <location>
        <begin position="424"/>
        <end position="453"/>
    </location>
</feature>
<dbReference type="OrthoDB" id="9764377at2"/>
<dbReference type="CDD" id="cd16026">
    <property type="entry name" value="GALNS_like"/>
    <property type="match status" value="1"/>
</dbReference>
<evidence type="ECO:0000256" key="4">
    <source>
        <dbReference type="ARBA" id="ARBA00022837"/>
    </source>
</evidence>
<dbReference type="PANTHER" id="PTHR42693">
    <property type="entry name" value="ARYLSULFATASE FAMILY MEMBER"/>
    <property type="match status" value="1"/>
</dbReference>
<reference evidence="7 8" key="1">
    <citation type="submission" date="2019-08" db="EMBL/GenBank/DDBJ databases">
        <title>Genomes sequence of Algoriphagus aquimarinus ACAM450.</title>
        <authorList>
            <person name="Bowman J.P."/>
        </authorList>
    </citation>
    <scope>NUCLEOTIDE SEQUENCE [LARGE SCALE GENOMIC DNA]</scope>
    <source>
        <strain evidence="7 8">ACAM 450</strain>
    </source>
</reference>
<comment type="similarity">
    <text evidence="1">Belongs to the sulfatase family.</text>
</comment>
<evidence type="ECO:0000313" key="7">
    <source>
        <dbReference type="EMBL" id="TXE04807.1"/>
    </source>
</evidence>
<dbReference type="PROSITE" id="PS00149">
    <property type="entry name" value="SULFATASE_2"/>
    <property type="match status" value="1"/>
</dbReference>